<evidence type="ECO:0008006" key="5">
    <source>
        <dbReference type="Google" id="ProtNLM"/>
    </source>
</evidence>
<organism evidence="3 4">
    <name type="scientific">Ornithobacterium rhinotracheale (strain ATCC 51463 / DSM 15997 / CCUG 23171 / CIP 104009 / LMG 9086)</name>
    <dbReference type="NCBI Taxonomy" id="867902"/>
    <lineage>
        <taxon>Bacteria</taxon>
        <taxon>Pseudomonadati</taxon>
        <taxon>Bacteroidota</taxon>
        <taxon>Flavobacteriia</taxon>
        <taxon>Flavobacteriales</taxon>
        <taxon>Weeksellaceae</taxon>
        <taxon>Ornithobacterium</taxon>
    </lineage>
</organism>
<dbReference type="AlphaFoldDB" id="I3ZYM8"/>
<dbReference type="GeneID" id="71569464"/>
<proteinExistence type="predicted"/>
<keyword evidence="4" id="KW-1185">Reference proteome</keyword>
<evidence type="ECO:0000313" key="3">
    <source>
        <dbReference type="EMBL" id="AFL96812.1"/>
    </source>
</evidence>
<evidence type="ECO:0000313" key="4">
    <source>
        <dbReference type="Proteomes" id="UP000006051"/>
    </source>
</evidence>
<keyword evidence="1" id="KW-0812">Transmembrane</keyword>
<dbReference type="RefSeq" id="WP_014790433.1">
    <property type="nucleotide sequence ID" value="NC_018016.1"/>
</dbReference>
<dbReference type="EMBL" id="CP003283">
    <property type="protein sequence ID" value="AFL96812.1"/>
    <property type="molecule type" value="Genomic_DNA"/>
</dbReference>
<keyword evidence="1" id="KW-1133">Transmembrane helix</keyword>
<evidence type="ECO:0000256" key="1">
    <source>
        <dbReference type="SAM" id="Phobius"/>
    </source>
</evidence>
<gene>
    <name evidence="3" type="ordered locus">Ornrh_0611</name>
</gene>
<dbReference type="KEGG" id="orh:Ornrh_0611"/>
<dbReference type="Proteomes" id="UP000006051">
    <property type="component" value="Chromosome"/>
</dbReference>
<feature type="signal peptide" evidence="2">
    <location>
        <begin position="1"/>
        <end position="22"/>
    </location>
</feature>
<feature type="transmembrane region" description="Helical" evidence="1">
    <location>
        <begin position="120"/>
        <end position="136"/>
    </location>
</feature>
<feature type="chain" id="PRO_5003684565" description="DUF3592 domain-containing protein" evidence="2">
    <location>
        <begin position="23"/>
        <end position="159"/>
    </location>
</feature>
<name>I3ZYM8_ORNRL</name>
<dbReference type="STRING" id="867902.Ornrh_0611"/>
<keyword evidence="2" id="KW-0732">Signal</keyword>
<sequence length="159" mass="17861">MKKFIFGLLLLVAGTAINQAHAARIKVGNVEKIKKVADLPNTDEYQGDYGDHIDVGAKYTVFTVMELPVWPTESPQLVGLSTSKDLYYDIPQETMKEVLKENNLPSHDELLSKVSFWDKYLGMVVIVGIVVAYFVYQTLTSKESDKDEVLDDGTEENKN</sequence>
<evidence type="ECO:0000256" key="2">
    <source>
        <dbReference type="SAM" id="SignalP"/>
    </source>
</evidence>
<dbReference type="GeneID" id="97257343"/>
<dbReference type="HOGENOM" id="CLU_1658998_0_0_10"/>
<reference evidence="3 4" key="1">
    <citation type="submission" date="2012-06" db="EMBL/GenBank/DDBJ databases">
        <title>The complete genome of Ornithobacterium rhinotracheale DSM 15997.</title>
        <authorList>
            <consortium name="US DOE Joint Genome Institute (JGI-PGF)"/>
            <person name="Lucas S."/>
            <person name="Copeland A."/>
            <person name="Lapidus A."/>
            <person name="Goodwin L."/>
            <person name="Pitluck S."/>
            <person name="Peters L."/>
            <person name="Mikhailova N."/>
            <person name="Teshima H."/>
            <person name="Kyrpides N."/>
            <person name="Mavromatis K."/>
            <person name="Pagani I."/>
            <person name="Ivanova N."/>
            <person name="Ovchinnikova G."/>
            <person name="Zeytun A."/>
            <person name="Detter J.C."/>
            <person name="Han C."/>
            <person name="Land M."/>
            <person name="Hauser L."/>
            <person name="Markowitz V."/>
            <person name="Cheng J.-F."/>
            <person name="Hugenholtz P."/>
            <person name="Woyke T."/>
            <person name="Wu D."/>
            <person name="Lang E."/>
            <person name="Kopitz M."/>
            <person name="Brambilla E."/>
            <person name="Klenk H.-P."/>
            <person name="Eisen J.A."/>
        </authorList>
    </citation>
    <scope>NUCLEOTIDE SEQUENCE [LARGE SCALE GENOMIC DNA]</scope>
    <source>
        <strain evidence="4">ATCC 51463 / DSM 15997 / CCUG 23171 / LMG 9086</strain>
    </source>
</reference>
<keyword evidence="1" id="KW-0472">Membrane</keyword>
<protein>
    <recommendedName>
        <fullName evidence="5">DUF3592 domain-containing protein</fullName>
    </recommendedName>
</protein>
<accession>I3ZYM8</accession>